<keyword evidence="1" id="KW-1133">Transmembrane helix</keyword>
<dbReference type="InterPro" id="IPR019734">
    <property type="entry name" value="TPR_rpt"/>
</dbReference>
<dbReference type="OrthoDB" id="2423701at2759"/>
<dbReference type="EMBL" id="CP055898">
    <property type="protein sequence ID" value="QKX52996.1"/>
    <property type="molecule type" value="Genomic_DNA"/>
</dbReference>
<dbReference type="Pfam" id="PF14737">
    <property type="entry name" value="DUF4470"/>
    <property type="match status" value="1"/>
</dbReference>
<protein>
    <recommendedName>
        <fullName evidence="2">DUF4470 domain-containing protein</fullName>
    </recommendedName>
</protein>
<dbReference type="Proteomes" id="UP000509510">
    <property type="component" value="Chromosome I"/>
</dbReference>
<organism evidence="3 4">
    <name type="scientific">Talaromyces rugulosus</name>
    <name type="common">Penicillium rugulosum</name>
    <dbReference type="NCBI Taxonomy" id="121627"/>
    <lineage>
        <taxon>Eukaryota</taxon>
        <taxon>Fungi</taxon>
        <taxon>Dikarya</taxon>
        <taxon>Ascomycota</taxon>
        <taxon>Pezizomycotina</taxon>
        <taxon>Eurotiomycetes</taxon>
        <taxon>Eurotiomycetidae</taxon>
        <taxon>Eurotiales</taxon>
        <taxon>Trichocomaceae</taxon>
        <taxon>Talaromyces</taxon>
        <taxon>Talaromyces sect. Islandici</taxon>
    </lineage>
</organism>
<evidence type="ECO:0000313" key="3">
    <source>
        <dbReference type="EMBL" id="QKX52996.1"/>
    </source>
</evidence>
<dbReference type="Gene3D" id="1.25.40.10">
    <property type="entry name" value="Tetratricopeptide repeat domain"/>
    <property type="match status" value="1"/>
</dbReference>
<dbReference type="SMART" id="SM00028">
    <property type="entry name" value="TPR"/>
    <property type="match status" value="2"/>
</dbReference>
<feature type="domain" description="DUF4470" evidence="2">
    <location>
        <begin position="170"/>
        <end position="271"/>
    </location>
</feature>
<dbReference type="GeneID" id="55987584"/>
<evidence type="ECO:0000313" key="4">
    <source>
        <dbReference type="Proteomes" id="UP000509510"/>
    </source>
</evidence>
<keyword evidence="1" id="KW-0472">Membrane</keyword>
<proteinExistence type="predicted"/>
<keyword evidence="4" id="KW-1185">Reference proteome</keyword>
<dbReference type="InterPro" id="IPR027974">
    <property type="entry name" value="DUF4470"/>
</dbReference>
<dbReference type="AlphaFoldDB" id="A0A7H8QGG4"/>
<reference evidence="4" key="1">
    <citation type="submission" date="2020-06" db="EMBL/GenBank/DDBJ databases">
        <title>A chromosome-scale genome assembly of Talaromyces rugulosus W13939.</title>
        <authorList>
            <person name="Wang B."/>
            <person name="Guo L."/>
            <person name="Ye K."/>
            <person name="Wang L."/>
        </authorList>
    </citation>
    <scope>NUCLEOTIDE SEQUENCE [LARGE SCALE GENOMIC DNA]</scope>
    <source>
        <strain evidence="4">W13939</strain>
    </source>
</reference>
<keyword evidence="1" id="KW-0812">Transmembrane</keyword>
<dbReference type="SUPFAM" id="SSF48452">
    <property type="entry name" value="TPR-like"/>
    <property type="match status" value="1"/>
</dbReference>
<gene>
    <name evidence="3" type="ORF">TRUGW13939_00067</name>
</gene>
<name>A0A7H8QGG4_TALRU</name>
<evidence type="ECO:0000256" key="1">
    <source>
        <dbReference type="SAM" id="Phobius"/>
    </source>
</evidence>
<dbReference type="RefSeq" id="XP_035339175.1">
    <property type="nucleotide sequence ID" value="XM_035483282.1"/>
</dbReference>
<sequence length="894" mass="102125">MNGMQTAQQLREKGNALYKSGKLTEAIKSYQDAAHHAGNDDYLPWSNLSAAYFEAGQYEQSAESALRALALCSKNDSNQNEATNLERKLAPRVIRAYLHTHQYAMARLWLKRYGASAAADESLQYQASLDQAEAVREAAPDEKRFRRDLQAKVPRYRPQYDVYHEFYNVGHDEIIDMLDFSMLSDLKKDVSMFFAGIGDARHFYGQLVILNMTSERMAAPSPVKRRYHFSMNDRKAGTFARNLVLFVLLDELAVNKNMPQAQRTELYTVVYFLFLGAIIPRFVVARLDSVIDMVIERLENSDPGTTTAVLPWVQVYAPDRPEILRALKSWKSDGSLTPQFSTARTMELTVMGLGMHRAMMSEHRAPPGCQKEMETFFEVPFLQPPRSMLKEHEPELLKLLDGAASVQKLETYLTANWATNPTLLDEDWHVKAGCDIYTGWDPFDTYQALHQILSLQEKGGPRKTKLFDHVSYFFQSIVVALRRIRGRLTTEFLLGDAADVIDAVRHGLIESRDATAPAAFDMVHLSNVPDYIGGSFFTFTTAAKILKNSQAAKLNTTCLRNTSLWQSQDEFHCEYMAVSDTKMLSRVTDLHLTGKEDDDPLDPMSGYMEWRRSRLVKPVLPYEDLLPRAELTRFLHMHFFKLALPRGRKSSDDNYHAFIHPNLNLTCFFRLLIHLHELGYPAHWLADVLGKILDNQVVTTARPPRSLPLQPRELSHHSNAPAEVCVGPFVGEMSTLTVLFQRILPFTPFSNALPSVDMVHQYSMQLNWLGPPKNNDAAAMVLFFFDLETHYPGDNIRDDLDSSYSSFSSASRSNALKQFREHGSVVITSFTYTGLQNSRTVRFWMREDIMDRICEQNEHWSCAVWRVDDWQRLTTFPEDVSLLVKEKKWVDGKS</sequence>
<feature type="transmembrane region" description="Helical" evidence="1">
    <location>
        <begin position="266"/>
        <end position="284"/>
    </location>
</feature>
<dbReference type="InterPro" id="IPR011990">
    <property type="entry name" value="TPR-like_helical_dom_sf"/>
</dbReference>
<evidence type="ECO:0000259" key="2">
    <source>
        <dbReference type="Pfam" id="PF14737"/>
    </source>
</evidence>
<accession>A0A7H8QGG4</accession>
<dbReference type="KEGG" id="trg:TRUGW13939_00067"/>